<dbReference type="CDD" id="cd12162">
    <property type="entry name" value="2-Hacid_dh_4"/>
    <property type="match status" value="1"/>
</dbReference>
<evidence type="ECO:0000256" key="1">
    <source>
        <dbReference type="ARBA" id="ARBA00005854"/>
    </source>
</evidence>
<proteinExistence type="inferred from homology"/>
<evidence type="ECO:0000313" key="8">
    <source>
        <dbReference type="Proteomes" id="UP001308005"/>
    </source>
</evidence>
<dbReference type="PANTHER" id="PTHR43761:SF1">
    <property type="entry name" value="D-ISOMER SPECIFIC 2-HYDROXYACID DEHYDROGENASE CATALYTIC DOMAIN-CONTAINING PROTEIN-RELATED"/>
    <property type="match status" value="1"/>
</dbReference>
<dbReference type="Gene3D" id="3.40.50.720">
    <property type="entry name" value="NAD(P)-binding Rossmann-like Domain"/>
    <property type="match status" value="2"/>
</dbReference>
<dbReference type="InterPro" id="IPR050418">
    <property type="entry name" value="D-iso_2-hydroxyacid_DH_PdxB"/>
</dbReference>
<evidence type="ECO:0000256" key="4">
    <source>
        <dbReference type="RuleBase" id="RU003719"/>
    </source>
</evidence>
<feature type="domain" description="D-isomer specific 2-hydroxyacid dehydrogenase catalytic" evidence="5">
    <location>
        <begin position="28"/>
        <end position="316"/>
    </location>
</feature>
<dbReference type="InterPro" id="IPR036291">
    <property type="entry name" value="NAD(P)-bd_dom_sf"/>
</dbReference>
<dbReference type="RefSeq" id="WP_324695856.1">
    <property type="nucleotide sequence ID" value="NZ_JAYMYJ010000114.1"/>
</dbReference>
<dbReference type="Pfam" id="PF00389">
    <property type="entry name" value="2-Hacid_dh"/>
    <property type="match status" value="1"/>
</dbReference>
<dbReference type="Pfam" id="PF02826">
    <property type="entry name" value="2-Hacid_dh_C"/>
    <property type="match status" value="1"/>
</dbReference>
<dbReference type="PROSITE" id="PS00671">
    <property type="entry name" value="D_2_HYDROXYACID_DH_3"/>
    <property type="match status" value="1"/>
</dbReference>
<keyword evidence="8" id="KW-1185">Reference proteome</keyword>
<evidence type="ECO:0000256" key="2">
    <source>
        <dbReference type="ARBA" id="ARBA00023002"/>
    </source>
</evidence>
<keyword evidence="2 4" id="KW-0560">Oxidoreductase</keyword>
<gene>
    <name evidence="7" type="ORF">VSS37_12980</name>
</gene>
<evidence type="ECO:0000259" key="6">
    <source>
        <dbReference type="Pfam" id="PF02826"/>
    </source>
</evidence>
<evidence type="ECO:0000313" key="7">
    <source>
        <dbReference type="EMBL" id="MEB4591899.1"/>
    </source>
</evidence>
<reference evidence="7 8" key="2">
    <citation type="submission" date="2024-01" db="EMBL/GenBank/DDBJ databases">
        <authorList>
            <person name="Xie X."/>
        </authorList>
    </citation>
    <scope>NUCLEOTIDE SEQUENCE [LARGE SCALE GENOMIC DNA]</scope>
    <source>
        <strain evidence="7">SCUT-1</strain>
    </source>
</reference>
<dbReference type="InterPro" id="IPR006140">
    <property type="entry name" value="D-isomer_DH_NAD-bd"/>
</dbReference>
<dbReference type="SUPFAM" id="SSF52283">
    <property type="entry name" value="Formate/glycerate dehydrogenase catalytic domain-like"/>
    <property type="match status" value="1"/>
</dbReference>
<dbReference type="InterPro" id="IPR029753">
    <property type="entry name" value="D-isomer_DH_CS"/>
</dbReference>
<protein>
    <submittedName>
        <fullName evidence="7">D-2-hydroxyacid dehydrogenase</fullName>
    </submittedName>
</protein>
<dbReference type="PROSITE" id="PS00670">
    <property type="entry name" value="D_2_HYDROXYACID_DH_2"/>
    <property type="match status" value="1"/>
</dbReference>
<dbReference type="PANTHER" id="PTHR43761">
    <property type="entry name" value="D-ISOMER SPECIFIC 2-HYDROXYACID DEHYDROGENASE FAMILY PROTEIN (AFU_ORTHOLOGUE AFUA_1G13630)"/>
    <property type="match status" value="1"/>
</dbReference>
<evidence type="ECO:0000259" key="5">
    <source>
        <dbReference type="Pfam" id="PF00389"/>
    </source>
</evidence>
<comment type="similarity">
    <text evidence="1 4">Belongs to the D-isomer specific 2-hydroxyacid dehydrogenase family.</text>
</comment>
<evidence type="ECO:0000256" key="3">
    <source>
        <dbReference type="ARBA" id="ARBA00023027"/>
    </source>
</evidence>
<dbReference type="InterPro" id="IPR006139">
    <property type="entry name" value="D-isomer_2_OHA_DH_cat_dom"/>
</dbReference>
<comment type="caution">
    <text evidence="7">The sequence shown here is derived from an EMBL/GenBank/DDBJ whole genome shotgun (WGS) entry which is preliminary data.</text>
</comment>
<dbReference type="SUPFAM" id="SSF51735">
    <property type="entry name" value="NAD(P)-binding Rossmann-fold domains"/>
    <property type="match status" value="1"/>
</dbReference>
<feature type="domain" description="D-isomer specific 2-hydroxyacid dehydrogenase NAD-binding" evidence="6">
    <location>
        <begin position="110"/>
        <end position="288"/>
    </location>
</feature>
<organism evidence="7 8">
    <name type="scientific">Candidatus Thiothrix phosphatis</name>
    <dbReference type="NCBI Taxonomy" id="3112415"/>
    <lineage>
        <taxon>Bacteria</taxon>
        <taxon>Pseudomonadati</taxon>
        <taxon>Pseudomonadota</taxon>
        <taxon>Gammaproteobacteria</taxon>
        <taxon>Thiotrichales</taxon>
        <taxon>Thiotrichaceae</taxon>
        <taxon>Thiothrix</taxon>
    </lineage>
</organism>
<name>A0ABU6CYN2_9GAMM</name>
<sequence>MYKAVFLDLDSTSRGDLDLSRLQAVCGELRACGHTRPDERLRNIGDANIVISNKVELDAPLLRALAGQLKLVCIAATGSNNVDLETAKELGIPVTNIRDYASQSVAEHVMALIFALRRQLPAWRTALQHGDWSRSQHFCLLDYPMAEIAGSNLTLIGYGILGKAVAQMAQAVGMHIIIAEHPGQPPRAGRTPFAEALAQADALSLHCPLTPDTRNLINAERLQWLKPDCLLINTARGGIVDETALLEALQAGRLGGAGIDVLAQEPPSENSPLLRAALPNLIVTPHVAWASRTARQTLINQLAEVITSWRQGGTMNRLA</sequence>
<dbReference type="Proteomes" id="UP001308005">
    <property type="component" value="Unassembled WGS sequence"/>
</dbReference>
<reference evidence="8" key="1">
    <citation type="submission" date="2023-07" db="EMBL/GenBank/DDBJ databases">
        <title>The carbon used by Thiothrix.</title>
        <authorList>
            <person name="Chen L."/>
        </authorList>
    </citation>
    <scope>NUCLEOTIDE SEQUENCE [LARGE SCALE GENOMIC DNA]</scope>
</reference>
<accession>A0ABU6CYN2</accession>
<dbReference type="EMBL" id="JAYMYJ010000114">
    <property type="protein sequence ID" value="MEB4591899.1"/>
    <property type="molecule type" value="Genomic_DNA"/>
</dbReference>
<keyword evidence="3" id="KW-0520">NAD</keyword>